<dbReference type="InterPro" id="IPR048789">
    <property type="entry name" value="CATSPERB_C"/>
</dbReference>
<dbReference type="Reactome" id="R-RNO-1300642">
    <property type="pathway name" value="Sperm Motility And Taxes"/>
</dbReference>
<feature type="domain" description="Cation channel sperm-associated auxiliary subunit beta N-terminal" evidence="4">
    <location>
        <begin position="33"/>
        <end position="152"/>
    </location>
</feature>
<dbReference type="Pfam" id="PF21541">
    <property type="entry name" value="CATSPERB_1st"/>
    <property type="match status" value="1"/>
</dbReference>
<dbReference type="Pfam" id="PF21548">
    <property type="entry name" value="CATSPERB_2nd"/>
    <property type="match status" value="1"/>
</dbReference>
<gene>
    <name evidence="8 10" type="primary">Catsperb</name>
</gene>
<feature type="chain" id="PRO_5045821330" evidence="2">
    <location>
        <begin position="22"/>
        <end position="1110"/>
    </location>
</feature>
<dbReference type="GO" id="GO:0097228">
    <property type="term" value="C:sperm principal piece"/>
    <property type="evidence" value="ECO:0000266"/>
    <property type="project" value="RGD"/>
</dbReference>
<keyword evidence="1" id="KW-0812">Transmembrane</keyword>
<dbReference type="Ensembl" id="ENSRNOT00000117511.2">
    <property type="protein sequence ID" value="ENSRNOP00000093052.2"/>
    <property type="gene ID" value="ENSRNOG00000063175.2"/>
</dbReference>
<dbReference type="GeneTree" id="ENSGT00390000008198"/>
<feature type="domain" description="CATSPERB head" evidence="6">
    <location>
        <begin position="540"/>
        <end position="715"/>
    </location>
</feature>
<dbReference type="RGD" id="6500065">
    <property type="gene designation" value="Catsperb"/>
</dbReference>
<evidence type="ECO:0000256" key="1">
    <source>
        <dbReference type="SAM" id="Phobius"/>
    </source>
</evidence>
<dbReference type="InterPro" id="IPR048788">
    <property type="entry name" value="CATSPERB_2nd"/>
</dbReference>
<reference evidence="8" key="3">
    <citation type="submission" date="2025-09" db="UniProtKB">
        <authorList>
            <consortium name="Ensembl"/>
        </authorList>
    </citation>
    <scope>IDENTIFICATION</scope>
    <source>
        <strain evidence="8">Brown Norway</strain>
    </source>
</reference>
<dbReference type="PANTHER" id="PTHR14705">
    <property type="entry name" value="CATION CHANNEL SPERM-ASSOCIATED PROTEIN SUBUNIT BETA"/>
    <property type="match status" value="1"/>
</dbReference>
<feature type="signal peptide" evidence="2">
    <location>
        <begin position="1"/>
        <end position="21"/>
    </location>
</feature>
<evidence type="ECO:0000313" key="9">
    <source>
        <dbReference type="Proteomes" id="UP000002494"/>
    </source>
</evidence>
<dbReference type="RefSeq" id="XP_063118766.1">
    <property type="nucleotide sequence ID" value="XM_063262696.1"/>
</dbReference>
<accession>A0A8I6AWH2</accession>
<dbReference type="AGR" id="RGD:6500065"/>
<dbReference type="InterPro" id="IPR028748">
    <property type="entry name" value="CATSPERB"/>
</dbReference>
<evidence type="ECO:0000259" key="3">
    <source>
        <dbReference type="Pfam" id="PF15149"/>
    </source>
</evidence>
<organism evidence="8 9">
    <name type="scientific">Rattus norvegicus</name>
    <name type="common">Rat</name>
    <dbReference type="NCBI Taxonomy" id="10116"/>
    <lineage>
        <taxon>Eukaryota</taxon>
        <taxon>Metazoa</taxon>
        <taxon>Chordata</taxon>
        <taxon>Craniata</taxon>
        <taxon>Vertebrata</taxon>
        <taxon>Euteleostomi</taxon>
        <taxon>Mammalia</taxon>
        <taxon>Eutheria</taxon>
        <taxon>Euarchontoglires</taxon>
        <taxon>Glires</taxon>
        <taxon>Rodentia</taxon>
        <taxon>Myomorpha</taxon>
        <taxon>Muroidea</taxon>
        <taxon>Muridae</taxon>
        <taxon>Murinae</taxon>
        <taxon>Rattus</taxon>
    </lineage>
</organism>
<evidence type="ECO:0000256" key="2">
    <source>
        <dbReference type="SAM" id="SignalP"/>
    </source>
</evidence>
<dbReference type="Pfam" id="PF15149">
    <property type="entry name" value="CATSPERB_C"/>
    <property type="match status" value="1"/>
</dbReference>
<keyword evidence="1" id="KW-0472">Membrane</keyword>
<keyword evidence="1" id="KW-1133">Transmembrane helix</keyword>
<reference evidence="8" key="1">
    <citation type="submission" date="2024-01" db="EMBL/GenBank/DDBJ databases">
        <title>GRCr8: a new rat reference genome assembly contstructed from accurate long reads and long range scaffolding.</title>
        <authorList>
            <person name="Doris P.A."/>
            <person name="Kalbfleisch T."/>
            <person name="Li K."/>
            <person name="Howe K."/>
            <person name="Wood J."/>
        </authorList>
    </citation>
    <scope>NUCLEOTIDE SEQUENCE [LARGE SCALE GENOMIC DNA]</scope>
    <source>
        <strain evidence="8">Brown Norway</strain>
    </source>
</reference>
<dbReference type="GO" id="GO:0005929">
    <property type="term" value="C:cilium"/>
    <property type="evidence" value="ECO:0000266"/>
    <property type="project" value="RGD"/>
</dbReference>
<sequence length="1110" mass="126616">MEPPLIYVMLLLLGAFEFSSGVVHNKGKERTFFSCSGDGIYTGLHAIKLFLTTDNLKVYCFFKNENQSPSQKILGLFTSGGLAPNMIIMNSTYYGTYHFKLSPFTDRLQWIIDIPREKITVNTDIAAVEQWIIKFTMHEGLNIYDTEGTLLDLVREPILQWNLGTEFIQNSITHLYAFVDGIKVTRSPCANDVALIGLIMKPLLNGVFIGRTASGFWTYEECKWYDMTKLIYEGLKYEHQILTVIDLVLTNHFLVILTSLGLYVSGDLRYPTTSQIKLSRIEFCGFERVDYIKGNLWYNEKCFANREHFEVDYVTITFKRNRTLSESSSCFFSKEPFLHWLPCLYENYQNERDVPHVITFLIDQETESGVYLMHIQSSRETYVTVSMLKDGSPSAHPKFPSFKFPSTFTHPVGMVFHPRSHFLYVYGDKVWISMDGGNTFEILCNLVLNYVQETAHSFYTSDIAFILNDGKILMTKAGLNRYNELGMLNDTIFTLYYDHLGYIHKLTPRSFDYGTNLLGHGNSVSIFGKAPDMGFETAIVPQYISAKEMVFFAYVPLKTSKDLAQTMNFKNIHTGKTIEYSKSGIAYIRNVFSHDDPKGFYTSVHTELIEPFGMEDSKESPCLHHPLEIKYSGNIFFTLTLTSQNIQEGFLSTDVEKTVLIPGHSSFMITEVENMQTAKALATMPQTVKSTLNFPLGSWFLYNFGSIRGRNWTIGTKPCNYWIQQDSLDFMSLNLVKYIDVGNTLNFQFKIIPTAKGMSTYPIPPVSVMIGNPSLLDVKAQGFFDLFFNYYLNIHVSGKFFLKGSTTLALIFWEGSVSCLVISLLPTIKSSCSYLRTMQHRPGRNIPPEDWISGVHKDSHGFNMIKTLPINYRPPSKMGISIPLTDNFYHADPSKPIPRNRFHKSKETGKYKQCANVTSREMCNCSQHQKTSHAVAFSDCKEKVHRFKFPVTQYPVALEIFNERDKISAEPPYLVTMTEVNMRENWQLKHNVPENVKKMKNYLEPLLKTPVYNPLGLNLSIKGSELFHFRVSVVPGVSFCDLHEEFQIYVDEVPLPFPGHALIAVSTSVVLGGLIFMAFVFQLRNIHPLRALKRSIMGNPVQTSTTTVNS</sequence>
<dbReference type="InterPro" id="IPR048786">
    <property type="entry name" value="CATSPERB_N"/>
</dbReference>
<evidence type="ECO:0000259" key="6">
    <source>
        <dbReference type="Pfam" id="PF22830"/>
    </source>
</evidence>
<reference evidence="8" key="2">
    <citation type="submission" date="2025-08" db="UniProtKB">
        <authorList>
            <consortium name="Ensembl"/>
        </authorList>
    </citation>
    <scope>IDENTIFICATION</scope>
    <source>
        <strain evidence="8">Brown Norway</strain>
    </source>
</reference>
<feature type="domain" description="Cation channel sperm-associated auxiliary subunit beta 2nd" evidence="5">
    <location>
        <begin position="168"/>
        <end position="512"/>
    </location>
</feature>
<dbReference type="InterPro" id="IPR053904">
    <property type="entry name" value="CATSPERB_Ig-like"/>
</dbReference>
<keyword evidence="9" id="KW-1185">Reference proteome</keyword>
<feature type="transmembrane region" description="Helical" evidence="1">
    <location>
        <begin position="1061"/>
        <end position="1083"/>
    </location>
</feature>
<dbReference type="RefSeq" id="NP_001420213.1">
    <property type="nucleotide sequence ID" value="NM_001433284.1"/>
</dbReference>
<feature type="domain" description="CATSPERB Ig-like" evidence="7">
    <location>
        <begin position="729"/>
        <end position="830"/>
    </location>
</feature>
<dbReference type="Pfam" id="PF22830">
    <property type="entry name" value="CATSPERB_head"/>
    <property type="match status" value="1"/>
</dbReference>
<dbReference type="Proteomes" id="UP000002494">
    <property type="component" value="Chromosome 6"/>
</dbReference>
<evidence type="ECO:0000259" key="4">
    <source>
        <dbReference type="Pfam" id="PF21541"/>
    </source>
</evidence>
<protein>
    <submittedName>
        <fullName evidence="8">Cation channel sperm associated auxiliary subunit beta</fullName>
    </submittedName>
</protein>
<dbReference type="GO" id="GO:0036128">
    <property type="term" value="C:CatSper complex"/>
    <property type="evidence" value="ECO:0000266"/>
    <property type="project" value="RGD"/>
</dbReference>
<keyword evidence="2" id="KW-0732">Signal</keyword>
<feature type="domain" description="Cation channel sperm-associated protein subunit beta C-terminal" evidence="3">
    <location>
        <begin position="832"/>
        <end position="1088"/>
    </location>
</feature>
<evidence type="ECO:0000313" key="8">
    <source>
        <dbReference type="Ensembl" id="ENSRNOP00000093052.2"/>
    </source>
</evidence>
<dbReference type="GeneID" id="100910102"/>
<name>A0A8I6AWH2_RAT</name>
<evidence type="ECO:0000259" key="7">
    <source>
        <dbReference type="Pfam" id="PF22831"/>
    </source>
</evidence>
<dbReference type="InterPro" id="IPR053903">
    <property type="entry name" value="CATSPERB_head"/>
</dbReference>
<dbReference type="OMA" id="KEPFLEW"/>
<dbReference type="AlphaFoldDB" id="A0A8I6AWH2"/>
<proteinExistence type="predicted"/>
<evidence type="ECO:0000313" key="10">
    <source>
        <dbReference type="RGD" id="6500065"/>
    </source>
</evidence>
<evidence type="ECO:0000259" key="5">
    <source>
        <dbReference type="Pfam" id="PF21548"/>
    </source>
</evidence>
<dbReference type="Pfam" id="PF22831">
    <property type="entry name" value="CATSPERB_Ig-like"/>
    <property type="match status" value="1"/>
</dbReference>
<dbReference type="PANTHER" id="PTHR14705:SF0">
    <property type="entry name" value="CATION CHANNEL SPERM-ASSOCIATED AUXILIARY SUBUNIT BETA"/>
    <property type="match status" value="1"/>
</dbReference>